<dbReference type="EMBL" id="QJKC01000003">
    <property type="protein sequence ID" value="PXX49959.1"/>
    <property type="molecule type" value="Genomic_DNA"/>
</dbReference>
<dbReference type="RefSeq" id="WP_110313046.1">
    <property type="nucleotide sequence ID" value="NZ_QJKC01000003.1"/>
</dbReference>
<sequence>MSHLPDPHQWLESLDDPAVLQWVAAQNSRTQALLDADARYAPLQRDILAHLRDTRQIPFFSEHAGWLYNFHQDEHHPRGIYRRSTLAAYRAGSQQWQTVLDVDALAAEAGKDWYLDGVAHCTVAPTRVLVHLSEGGGDASLAWEYDLEAAAWVEQGLRFPKGKNHIAWRDPDSVLVCPGWQGAPLTRSGYPSEVWLVERAADGQHQWQQLFVAPKGAMMVAAWRYLDGTDGVLDLIEAADGFYSKTYHLIDAELQTRPLPLPARADIEGYLHGQFIVKLAEDWSWQGVVHLAGSLLAVPLDHLLGGDGRVQCLVQPAPRLAIESVETTRSSVVVNLIDNVRSRLLAFDLHGAQWQPRSLPVPDSGVIEFADQPWDSEVLCYSFSDFLNPTGLYRLDVASGQQECLRQQPAAFDASRFVAEQCWATAPDGVAIPYFVVRARDMVPDGSTPTLLYGYGGFEVPMMPYYVENFGAHWLEKGGAFVLACIRGGGEFGPAWHQAAQGVKRPVSFDDFCAVAEALMASGLTSPDKLGIEGGSNGGLLVAACMLRRPELFKAVVCEVPLLDMLRYTELLAGASWIDEYGDPANPEEAAALAAYSPYHQIKPGATYPLALFTTSAHDDRVHPGHARKMVARLQELGHAALLIETAAGGHTGNAGQQQTAEELARVLVYLYQQLMD</sequence>
<dbReference type="SUPFAM" id="SSF53474">
    <property type="entry name" value="alpha/beta-Hydrolases"/>
    <property type="match status" value="1"/>
</dbReference>
<dbReference type="InterPro" id="IPR023302">
    <property type="entry name" value="Pept_S9A_N"/>
</dbReference>
<evidence type="ECO:0000256" key="1">
    <source>
        <dbReference type="ARBA" id="ARBA00022670"/>
    </source>
</evidence>
<feature type="domain" description="Peptidase S9 prolyl oligopeptidase catalytic" evidence="4">
    <location>
        <begin position="472"/>
        <end position="675"/>
    </location>
</feature>
<proteinExistence type="predicted"/>
<evidence type="ECO:0000313" key="6">
    <source>
        <dbReference type="EMBL" id="PXX49959.1"/>
    </source>
</evidence>
<dbReference type="Proteomes" id="UP000248395">
    <property type="component" value="Unassembled WGS sequence"/>
</dbReference>
<dbReference type="PRINTS" id="PR00862">
    <property type="entry name" value="PROLIGOPTASE"/>
</dbReference>
<organism evidence="6 7">
    <name type="scientific">Aquitalea magnusonii</name>
    <dbReference type="NCBI Taxonomy" id="332411"/>
    <lineage>
        <taxon>Bacteria</taxon>
        <taxon>Pseudomonadati</taxon>
        <taxon>Pseudomonadota</taxon>
        <taxon>Betaproteobacteria</taxon>
        <taxon>Neisseriales</taxon>
        <taxon>Chromobacteriaceae</taxon>
        <taxon>Aquitalea</taxon>
    </lineage>
</organism>
<dbReference type="GO" id="GO:0005829">
    <property type="term" value="C:cytosol"/>
    <property type="evidence" value="ECO:0007669"/>
    <property type="project" value="TreeGrafter"/>
</dbReference>
<keyword evidence="2" id="KW-0378">Hydrolase</keyword>
<dbReference type="InterPro" id="IPR029058">
    <property type="entry name" value="AB_hydrolase_fold"/>
</dbReference>
<accession>A0A318JHA3</accession>
<keyword evidence="3" id="KW-0720">Serine protease</keyword>
<dbReference type="Pfam" id="PF02897">
    <property type="entry name" value="Peptidase_S9_N"/>
    <property type="match status" value="1"/>
</dbReference>
<dbReference type="OrthoDB" id="9801421at2"/>
<name>A0A318JHA3_9NEIS</name>
<dbReference type="InterPro" id="IPR001375">
    <property type="entry name" value="Peptidase_S9_cat"/>
</dbReference>
<evidence type="ECO:0000259" key="4">
    <source>
        <dbReference type="Pfam" id="PF00326"/>
    </source>
</evidence>
<dbReference type="Gene3D" id="2.130.10.120">
    <property type="entry name" value="Prolyl oligopeptidase, N-terminal domain"/>
    <property type="match status" value="1"/>
</dbReference>
<feature type="domain" description="Peptidase S9A N-terminal" evidence="5">
    <location>
        <begin position="5"/>
        <end position="408"/>
    </location>
</feature>
<dbReference type="Pfam" id="PF00326">
    <property type="entry name" value="Peptidase_S9"/>
    <property type="match status" value="1"/>
</dbReference>
<gene>
    <name evidence="6" type="ORF">DFR38_103139</name>
</gene>
<dbReference type="PANTHER" id="PTHR42881:SF13">
    <property type="entry name" value="PROLYL ENDOPEPTIDASE"/>
    <property type="match status" value="1"/>
</dbReference>
<dbReference type="SUPFAM" id="SSF50993">
    <property type="entry name" value="Peptidase/esterase 'gauge' domain"/>
    <property type="match status" value="1"/>
</dbReference>
<keyword evidence="1" id="KW-0645">Protease</keyword>
<dbReference type="Gene3D" id="3.40.50.1820">
    <property type="entry name" value="alpha/beta hydrolase"/>
    <property type="match status" value="1"/>
</dbReference>
<reference evidence="6 7" key="1">
    <citation type="submission" date="2018-05" db="EMBL/GenBank/DDBJ databases">
        <title>Genomic Encyclopedia of Type Strains, Phase IV (KMG-IV): sequencing the most valuable type-strain genomes for metagenomic binning, comparative biology and taxonomic classification.</title>
        <authorList>
            <person name="Goeker M."/>
        </authorList>
    </citation>
    <scope>NUCLEOTIDE SEQUENCE [LARGE SCALE GENOMIC DNA]</scope>
    <source>
        <strain evidence="6 7">DSM 25134</strain>
    </source>
</reference>
<evidence type="ECO:0000256" key="2">
    <source>
        <dbReference type="ARBA" id="ARBA00022801"/>
    </source>
</evidence>
<comment type="caution">
    <text evidence="6">The sequence shown here is derived from an EMBL/GenBank/DDBJ whole genome shotgun (WGS) entry which is preliminary data.</text>
</comment>
<evidence type="ECO:0000259" key="5">
    <source>
        <dbReference type="Pfam" id="PF02897"/>
    </source>
</evidence>
<dbReference type="GO" id="GO:0070012">
    <property type="term" value="F:oligopeptidase activity"/>
    <property type="evidence" value="ECO:0007669"/>
    <property type="project" value="TreeGrafter"/>
</dbReference>
<dbReference type="GO" id="GO:0004252">
    <property type="term" value="F:serine-type endopeptidase activity"/>
    <property type="evidence" value="ECO:0007669"/>
    <property type="project" value="InterPro"/>
</dbReference>
<evidence type="ECO:0000256" key="3">
    <source>
        <dbReference type="ARBA" id="ARBA00022825"/>
    </source>
</evidence>
<keyword evidence="7" id="KW-1185">Reference proteome</keyword>
<protein>
    <submittedName>
        <fullName evidence="6">Prolyl oligopeptidase</fullName>
    </submittedName>
</protein>
<evidence type="ECO:0000313" key="7">
    <source>
        <dbReference type="Proteomes" id="UP000248395"/>
    </source>
</evidence>
<dbReference type="InterPro" id="IPR051167">
    <property type="entry name" value="Prolyl_oligopep/macrocyclase"/>
</dbReference>
<dbReference type="InterPro" id="IPR002470">
    <property type="entry name" value="Peptidase_S9A"/>
</dbReference>
<dbReference type="GO" id="GO:0006508">
    <property type="term" value="P:proteolysis"/>
    <property type="evidence" value="ECO:0007669"/>
    <property type="project" value="UniProtKB-KW"/>
</dbReference>
<dbReference type="AlphaFoldDB" id="A0A318JHA3"/>
<dbReference type="PANTHER" id="PTHR42881">
    <property type="entry name" value="PROLYL ENDOPEPTIDASE"/>
    <property type="match status" value="1"/>
</dbReference>